<dbReference type="RefSeq" id="WP_092618965.1">
    <property type="nucleotide sequence ID" value="NZ_FNCV01000005.1"/>
</dbReference>
<evidence type="ECO:0000256" key="2">
    <source>
        <dbReference type="SAM" id="SignalP"/>
    </source>
</evidence>
<name>A0A1G8B643_9PROT</name>
<protein>
    <recommendedName>
        <fullName evidence="5">DUF4136 domain-containing protein</fullName>
    </recommendedName>
</protein>
<dbReference type="Proteomes" id="UP000217076">
    <property type="component" value="Unassembled WGS sequence"/>
</dbReference>
<proteinExistence type="predicted"/>
<dbReference type="STRING" id="83401.SAMN05421742_105234"/>
<reference evidence="4" key="1">
    <citation type="submission" date="2016-10" db="EMBL/GenBank/DDBJ databases">
        <authorList>
            <person name="Varghese N."/>
            <person name="Submissions S."/>
        </authorList>
    </citation>
    <scope>NUCLEOTIDE SEQUENCE [LARGE SCALE GENOMIC DNA]</scope>
    <source>
        <strain evidence="4">930I</strain>
    </source>
</reference>
<evidence type="ECO:0000313" key="3">
    <source>
        <dbReference type="EMBL" id="SDH28615.1"/>
    </source>
</evidence>
<accession>A0A1G8B643</accession>
<organism evidence="3 4">
    <name type="scientific">Roseospirillum parvum</name>
    <dbReference type="NCBI Taxonomy" id="83401"/>
    <lineage>
        <taxon>Bacteria</taxon>
        <taxon>Pseudomonadati</taxon>
        <taxon>Pseudomonadota</taxon>
        <taxon>Alphaproteobacteria</taxon>
        <taxon>Rhodospirillales</taxon>
        <taxon>Rhodospirillaceae</taxon>
        <taxon>Roseospirillum</taxon>
    </lineage>
</organism>
<dbReference type="EMBL" id="FNCV01000005">
    <property type="protein sequence ID" value="SDH28615.1"/>
    <property type="molecule type" value="Genomic_DNA"/>
</dbReference>
<keyword evidence="4" id="KW-1185">Reference proteome</keyword>
<feature type="signal peptide" evidence="2">
    <location>
        <begin position="1"/>
        <end position="30"/>
    </location>
</feature>
<evidence type="ECO:0000256" key="1">
    <source>
        <dbReference type="SAM" id="MobiDB-lite"/>
    </source>
</evidence>
<evidence type="ECO:0000313" key="4">
    <source>
        <dbReference type="Proteomes" id="UP000217076"/>
    </source>
</evidence>
<evidence type="ECO:0008006" key="5">
    <source>
        <dbReference type="Google" id="ProtNLM"/>
    </source>
</evidence>
<feature type="chain" id="PRO_5011483878" description="DUF4136 domain-containing protein" evidence="2">
    <location>
        <begin position="31"/>
        <end position="219"/>
    </location>
</feature>
<dbReference type="AlphaFoldDB" id="A0A1G8B643"/>
<gene>
    <name evidence="3" type="ORF">SAMN05421742_105234</name>
</gene>
<sequence length="219" mass="23063">MRSPRRSRAVLLTAALLAAPLALSAGPAPAQDALTSDVTLSAMAFQPVPQGAPIAVRLYDDSQAGLALKQAFEQQLKLSGYRVVPDDGQATLVLAFEVTDSGNAAPEENDGMLRLQGRAGGGYDDGQLRADLNLFSSSDSSVFGGRPRDGKPTPVPDSSMRFEVGVTDLANGRRLWQGWANAATHGRNPTELARQLVRPMVAKIGQTVHAETGTLTVGD</sequence>
<feature type="region of interest" description="Disordered" evidence="1">
    <location>
        <begin position="139"/>
        <end position="159"/>
    </location>
</feature>
<keyword evidence="2" id="KW-0732">Signal</keyword>
<dbReference type="OrthoDB" id="7356171at2"/>